<dbReference type="EMBL" id="LZLS01000191">
    <property type="protein sequence ID" value="OBK22099.1"/>
    <property type="molecule type" value="Genomic_DNA"/>
</dbReference>
<name>A0A1A3NM12_MYCAS</name>
<comment type="caution">
    <text evidence="1">The sequence shown here is derived from an EMBL/GenBank/DDBJ whole genome shotgun (WGS) entry which is preliminary data.</text>
</comment>
<dbReference type="Proteomes" id="UP000093928">
    <property type="component" value="Unassembled WGS sequence"/>
</dbReference>
<sequence>MSEERRVSVDAGDDLEFLREQVEALKQLGQRESVSEGDIYDFSIRWGTALAGRLPRLVHYSSMDRLDRADETAFASLCDDLRALAALIGRFKLAEPELPTAAT</sequence>
<reference evidence="1 2" key="1">
    <citation type="submission" date="2016-06" db="EMBL/GenBank/DDBJ databases">
        <authorList>
            <person name="Kjaerup R.B."/>
            <person name="Dalgaard T.S."/>
            <person name="Juul-Madsen H.R."/>
        </authorList>
    </citation>
    <scope>NUCLEOTIDE SEQUENCE [LARGE SCALE GENOMIC DNA]</scope>
    <source>
        <strain evidence="1 2">1165133.8</strain>
    </source>
</reference>
<proteinExistence type="predicted"/>
<dbReference type="OrthoDB" id="2613315at2"/>
<dbReference type="RefSeq" id="WP_065146044.1">
    <property type="nucleotide sequence ID" value="NZ_LZLS01000191.1"/>
</dbReference>
<evidence type="ECO:0000313" key="2">
    <source>
        <dbReference type="Proteomes" id="UP000093928"/>
    </source>
</evidence>
<accession>A0A1A3NM12</accession>
<organism evidence="1 2">
    <name type="scientific">Mycobacterium asiaticum</name>
    <dbReference type="NCBI Taxonomy" id="1790"/>
    <lineage>
        <taxon>Bacteria</taxon>
        <taxon>Bacillati</taxon>
        <taxon>Actinomycetota</taxon>
        <taxon>Actinomycetes</taxon>
        <taxon>Mycobacteriales</taxon>
        <taxon>Mycobacteriaceae</taxon>
        <taxon>Mycobacterium</taxon>
    </lineage>
</organism>
<evidence type="ECO:0000313" key="1">
    <source>
        <dbReference type="EMBL" id="OBK22099.1"/>
    </source>
</evidence>
<gene>
    <name evidence="1" type="ORF">A5634_07950</name>
</gene>
<protein>
    <submittedName>
        <fullName evidence="1">Uncharacterized protein</fullName>
    </submittedName>
</protein>
<dbReference type="AlphaFoldDB" id="A0A1A3NM12"/>